<dbReference type="InterPro" id="IPR009057">
    <property type="entry name" value="Homeodomain-like_sf"/>
</dbReference>
<organism evidence="5 6">
    <name type="scientific">Lysobacter antibioticus</name>
    <dbReference type="NCBI Taxonomy" id="84531"/>
    <lineage>
        <taxon>Bacteria</taxon>
        <taxon>Pseudomonadati</taxon>
        <taxon>Pseudomonadota</taxon>
        <taxon>Gammaproteobacteria</taxon>
        <taxon>Lysobacterales</taxon>
        <taxon>Lysobacteraceae</taxon>
        <taxon>Lysobacter</taxon>
    </lineage>
</organism>
<dbReference type="PRINTS" id="PR00032">
    <property type="entry name" value="HTHARAC"/>
</dbReference>
<name>A0A0S2F5S7_LYSAN</name>
<accession>A0A0S2F5S7</accession>
<sequence length="297" mass="32704">MGGWSTVHSPGFGSADIQLTRPEGRMGWLASQSVGALQLNHIALSGLHMRRTPQHLSGLAQNYVLALPAAGSSRNLVGGHEVILVPDRIYLISAAVVGEVQPEGCYKSFNTLIPTHLLQQRVSHLPTVFSAPLDGTDPRAELLGAYARQIDRLAKQLGEGEAQVLTTQLCDLVALMLRGDSRTFCDDRSLAAAHKQRALDFIEAHYSNEDLSAEMIAQRCSISEGYLHRLFRDSGQSVMERLRALRLGKAHDMLSNAALAKLPISEIAYRNGFRSQSNFCRVFRQHFGVSPSELRRH</sequence>
<dbReference type="EMBL" id="CP011129">
    <property type="protein sequence ID" value="ALN78813.1"/>
    <property type="molecule type" value="Genomic_DNA"/>
</dbReference>
<dbReference type="Pfam" id="PF14525">
    <property type="entry name" value="AraC_binding_2"/>
    <property type="match status" value="1"/>
</dbReference>
<keyword evidence="6" id="KW-1185">Reference proteome</keyword>
<dbReference type="PROSITE" id="PS01124">
    <property type="entry name" value="HTH_ARAC_FAMILY_2"/>
    <property type="match status" value="1"/>
</dbReference>
<keyword evidence="2" id="KW-0238">DNA-binding</keyword>
<feature type="domain" description="HTH araC/xylS-type" evidence="4">
    <location>
        <begin position="196"/>
        <end position="297"/>
    </location>
</feature>
<evidence type="ECO:0000313" key="6">
    <source>
        <dbReference type="Proteomes" id="UP000060787"/>
    </source>
</evidence>
<dbReference type="AlphaFoldDB" id="A0A0S2F5S7"/>
<dbReference type="SUPFAM" id="SSF46689">
    <property type="entry name" value="Homeodomain-like"/>
    <property type="match status" value="1"/>
</dbReference>
<dbReference type="Gene3D" id="1.10.10.60">
    <property type="entry name" value="Homeodomain-like"/>
    <property type="match status" value="1"/>
</dbReference>
<dbReference type="PANTHER" id="PTHR46796:SF6">
    <property type="entry name" value="ARAC SUBFAMILY"/>
    <property type="match status" value="1"/>
</dbReference>
<dbReference type="InterPro" id="IPR035418">
    <property type="entry name" value="AraC-bd_2"/>
</dbReference>
<dbReference type="PATRIC" id="fig|84531.8.peg.680"/>
<reference evidence="5 6" key="1">
    <citation type="journal article" date="2015" name="BMC Genomics">
        <title>Comparative genomics and metabolic profiling of the genus Lysobacter.</title>
        <authorList>
            <person name="de Bruijn I."/>
            <person name="Cheng X."/>
            <person name="de Jager V."/>
            <person name="Exposito R.G."/>
            <person name="Watrous J."/>
            <person name="Patel N."/>
            <person name="Postma J."/>
            <person name="Dorrestein P.C."/>
            <person name="Kobayashi D."/>
            <person name="Raaijmakers J.M."/>
        </authorList>
    </citation>
    <scope>NUCLEOTIDE SEQUENCE [LARGE SCALE GENOMIC DNA]</scope>
    <source>
        <strain evidence="5 6">76</strain>
    </source>
</reference>
<dbReference type="GO" id="GO:0043565">
    <property type="term" value="F:sequence-specific DNA binding"/>
    <property type="evidence" value="ECO:0007669"/>
    <property type="project" value="InterPro"/>
</dbReference>
<dbReference type="KEGG" id="lab:LA76x_0652"/>
<keyword evidence="1" id="KW-0805">Transcription regulation</keyword>
<evidence type="ECO:0000313" key="5">
    <source>
        <dbReference type="EMBL" id="ALN78813.1"/>
    </source>
</evidence>
<gene>
    <name evidence="5" type="ORF">LA76x_0652</name>
</gene>
<dbReference type="SMART" id="SM00342">
    <property type="entry name" value="HTH_ARAC"/>
    <property type="match status" value="1"/>
</dbReference>
<dbReference type="GO" id="GO:0003700">
    <property type="term" value="F:DNA-binding transcription factor activity"/>
    <property type="evidence" value="ECO:0007669"/>
    <property type="project" value="InterPro"/>
</dbReference>
<evidence type="ECO:0000256" key="1">
    <source>
        <dbReference type="ARBA" id="ARBA00023015"/>
    </source>
</evidence>
<dbReference type="eggNOG" id="COG2207">
    <property type="taxonomic scope" value="Bacteria"/>
</dbReference>
<dbReference type="InterPro" id="IPR050204">
    <property type="entry name" value="AraC_XylS_family_regulators"/>
</dbReference>
<dbReference type="STRING" id="84531.LA76x_0652"/>
<keyword evidence="3" id="KW-0804">Transcription</keyword>
<evidence type="ECO:0000256" key="3">
    <source>
        <dbReference type="ARBA" id="ARBA00023163"/>
    </source>
</evidence>
<protein>
    <submittedName>
        <fullName evidence="5">Bacterial regulatory helix-turn-helix, AraC family protein</fullName>
    </submittedName>
</protein>
<dbReference type="Proteomes" id="UP000060787">
    <property type="component" value="Chromosome"/>
</dbReference>
<proteinExistence type="predicted"/>
<dbReference type="RefSeq" id="WP_057916558.1">
    <property type="nucleotide sequence ID" value="NZ_CP011129.1"/>
</dbReference>
<dbReference type="Pfam" id="PF12833">
    <property type="entry name" value="HTH_18"/>
    <property type="match status" value="1"/>
</dbReference>
<dbReference type="InterPro" id="IPR018062">
    <property type="entry name" value="HTH_AraC-typ_CS"/>
</dbReference>
<dbReference type="PROSITE" id="PS00041">
    <property type="entry name" value="HTH_ARAC_FAMILY_1"/>
    <property type="match status" value="1"/>
</dbReference>
<dbReference type="PANTHER" id="PTHR46796">
    <property type="entry name" value="HTH-TYPE TRANSCRIPTIONAL ACTIVATOR RHAS-RELATED"/>
    <property type="match status" value="1"/>
</dbReference>
<dbReference type="InterPro" id="IPR018060">
    <property type="entry name" value="HTH_AraC"/>
</dbReference>
<evidence type="ECO:0000259" key="4">
    <source>
        <dbReference type="PROSITE" id="PS01124"/>
    </source>
</evidence>
<dbReference type="InterPro" id="IPR020449">
    <property type="entry name" value="Tscrpt_reg_AraC-type_HTH"/>
</dbReference>
<evidence type="ECO:0000256" key="2">
    <source>
        <dbReference type="ARBA" id="ARBA00023125"/>
    </source>
</evidence>